<evidence type="ECO:0000313" key="1">
    <source>
        <dbReference type="EMBL" id="BAR96928.1"/>
    </source>
</evidence>
<dbReference type="Proteomes" id="UP000067008">
    <property type="component" value="Chromosome 1"/>
</dbReference>
<gene>
    <name evidence="1" type="ORF">PI172_2200</name>
</gene>
<proteinExistence type="predicted"/>
<dbReference type="AlphaFoldDB" id="A0AAD1BKF4"/>
<name>A0AAD1BKF4_PREIN</name>
<reference evidence="1 2" key="1">
    <citation type="submission" date="2015-07" db="EMBL/GenBank/DDBJ databases">
        <title>Complete genome sequence of Prevotella intermedia strain 17-2.</title>
        <authorList>
            <person name="Nambu T."/>
        </authorList>
    </citation>
    <scope>NUCLEOTIDE SEQUENCE [LARGE SCALE GENOMIC DNA]</scope>
    <source>
        <strain evidence="1 2">17-2</strain>
    </source>
</reference>
<evidence type="ECO:0000313" key="2">
    <source>
        <dbReference type="Proteomes" id="UP000067008"/>
    </source>
</evidence>
<dbReference type="EMBL" id="AP014926">
    <property type="protein sequence ID" value="BAR96928.1"/>
    <property type="molecule type" value="Genomic_DNA"/>
</dbReference>
<organism evidence="1 2">
    <name type="scientific">Prevotella intermedia</name>
    <dbReference type="NCBI Taxonomy" id="28131"/>
    <lineage>
        <taxon>Bacteria</taxon>
        <taxon>Pseudomonadati</taxon>
        <taxon>Bacteroidota</taxon>
        <taxon>Bacteroidia</taxon>
        <taxon>Bacteroidales</taxon>
        <taxon>Prevotellaceae</taxon>
        <taxon>Prevotella</taxon>
    </lineage>
</organism>
<sequence>MQLLPVRNIIGGYEKREKGIINPIDINQRIQGVKKFTNRV</sequence>
<accession>A0AAD1BKF4</accession>
<protein>
    <submittedName>
        <fullName evidence="1">Uncharacterized protein</fullName>
    </submittedName>
</protein>